<proteinExistence type="predicted"/>
<reference evidence="3" key="1">
    <citation type="submission" date="2016-10" db="EMBL/GenBank/DDBJ databases">
        <authorList>
            <person name="Varghese N."/>
            <person name="Submissions S."/>
        </authorList>
    </citation>
    <scope>NUCLEOTIDE SEQUENCE [LARGE SCALE GENOMIC DNA]</scope>
    <source>
        <strain evidence="3">DSM 1565</strain>
    </source>
</reference>
<dbReference type="AlphaFoldDB" id="A0A1I7N1Z0"/>
<evidence type="ECO:0000313" key="2">
    <source>
        <dbReference type="EMBL" id="SFV28679.1"/>
    </source>
</evidence>
<evidence type="ECO:0008006" key="4">
    <source>
        <dbReference type="Google" id="ProtNLM"/>
    </source>
</evidence>
<evidence type="ECO:0000256" key="1">
    <source>
        <dbReference type="SAM" id="MobiDB-lite"/>
    </source>
</evidence>
<feature type="compositionally biased region" description="Polar residues" evidence="1">
    <location>
        <begin position="74"/>
        <end position="87"/>
    </location>
</feature>
<gene>
    <name evidence="2" type="ORF">SAMN04488557_1066</name>
</gene>
<organism evidence="2 3">
    <name type="scientific">Hyphomicrobium facile</name>
    <dbReference type="NCBI Taxonomy" id="51670"/>
    <lineage>
        <taxon>Bacteria</taxon>
        <taxon>Pseudomonadati</taxon>
        <taxon>Pseudomonadota</taxon>
        <taxon>Alphaproteobacteria</taxon>
        <taxon>Hyphomicrobiales</taxon>
        <taxon>Hyphomicrobiaceae</taxon>
        <taxon>Hyphomicrobium</taxon>
    </lineage>
</organism>
<dbReference type="EMBL" id="FPCH01000001">
    <property type="protein sequence ID" value="SFV28679.1"/>
    <property type="molecule type" value="Genomic_DNA"/>
</dbReference>
<feature type="compositionally biased region" description="Pro residues" evidence="1">
    <location>
        <begin position="118"/>
        <end position="128"/>
    </location>
</feature>
<accession>A0A1I7N1Z0</accession>
<dbReference type="RefSeq" id="WP_092865125.1">
    <property type="nucleotide sequence ID" value="NZ_FPCH01000001.1"/>
</dbReference>
<dbReference type="STRING" id="51670.SAMN04488557_1066"/>
<name>A0A1I7N1Z0_9HYPH</name>
<sequence>MSTDLAEKEREFIAALAEDTGRDLAGWMAAIGETGLRQRNDIIDWLRHQGFQFQWASWLERIHHNDGRLIYADTGNQPRTASRQPSPRDSGRDSGRYPARDAGDEPPARARPFRDLKPQPPPAAPTQPPVIGDPIQHLLSDAKGLRPLAEHVLREVGRAVPTTEFAATATFVMMSAPTPFAALHAGPKKLRLYANFGPAGVNRSIPAEPANKSAPPFREMLVLDDVRNVDEDFQRLIRAAAAR</sequence>
<feature type="region of interest" description="Disordered" evidence="1">
    <location>
        <begin position="70"/>
        <end position="134"/>
    </location>
</feature>
<keyword evidence="3" id="KW-1185">Reference proteome</keyword>
<dbReference type="OrthoDB" id="7931009at2"/>
<protein>
    <recommendedName>
        <fullName evidence="4">DUF5655 domain-containing protein</fullName>
    </recommendedName>
</protein>
<feature type="compositionally biased region" description="Basic and acidic residues" evidence="1">
    <location>
        <begin position="89"/>
        <end position="117"/>
    </location>
</feature>
<evidence type="ECO:0000313" key="3">
    <source>
        <dbReference type="Proteomes" id="UP000199423"/>
    </source>
</evidence>
<dbReference type="Proteomes" id="UP000199423">
    <property type="component" value="Unassembled WGS sequence"/>
</dbReference>